<name>A0A4Q0VPN4_9BACI</name>
<proteinExistence type="predicted"/>
<accession>A0A4Q0VPN4</accession>
<dbReference type="OrthoDB" id="3692101at2"/>
<protein>
    <recommendedName>
        <fullName evidence="3">HTH HARE-type domain-containing protein</fullName>
    </recommendedName>
</protein>
<dbReference type="EMBL" id="QOUX01000047">
    <property type="protein sequence ID" value="RXI96295.1"/>
    <property type="molecule type" value="Genomic_DNA"/>
</dbReference>
<dbReference type="RefSeq" id="WP_129080274.1">
    <property type="nucleotide sequence ID" value="NZ_QOUX01000047.1"/>
</dbReference>
<reference evidence="1 2" key="1">
    <citation type="journal article" date="2019" name="Int. J. Syst. Evol. Microbiol.">
        <title>Anaerobacillus alkaliphilus sp. nov., a novel alkaliphilic and moderately halophilic bacterium.</title>
        <authorList>
            <person name="Borsodi A.K."/>
            <person name="Aszalos J.M."/>
            <person name="Bihari P."/>
            <person name="Nagy I."/>
            <person name="Schumann P."/>
            <person name="Sproer C."/>
            <person name="Kovacs A.L."/>
            <person name="Boka K."/>
            <person name="Dobosy P."/>
            <person name="Ovari M."/>
            <person name="Szili-Kovacs T."/>
            <person name="Toth E."/>
        </authorList>
    </citation>
    <scope>NUCLEOTIDE SEQUENCE [LARGE SCALE GENOMIC DNA]</scope>
    <source>
        <strain evidence="1 2">B16-10</strain>
    </source>
</reference>
<evidence type="ECO:0000313" key="2">
    <source>
        <dbReference type="Proteomes" id="UP000290649"/>
    </source>
</evidence>
<dbReference type="Proteomes" id="UP000290649">
    <property type="component" value="Unassembled WGS sequence"/>
</dbReference>
<sequence length="81" mass="9243">MITQCEAIIEAFKELGGVQTHQEIANWVNKKYGPKWKDFSTPLADMVPVAKGGNKSSTVPDYFRVLERVERGKYRLLNDDI</sequence>
<gene>
    <name evidence="1" type="ORF">DS745_21430</name>
</gene>
<organism evidence="1 2">
    <name type="scientific">Anaerobacillus alkaliphilus</name>
    <dbReference type="NCBI Taxonomy" id="1548597"/>
    <lineage>
        <taxon>Bacteria</taxon>
        <taxon>Bacillati</taxon>
        <taxon>Bacillota</taxon>
        <taxon>Bacilli</taxon>
        <taxon>Bacillales</taxon>
        <taxon>Bacillaceae</taxon>
        <taxon>Anaerobacillus</taxon>
    </lineage>
</organism>
<keyword evidence="2" id="KW-1185">Reference proteome</keyword>
<evidence type="ECO:0000313" key="1">
    <source>
        <dbReference type="EMBL" id="RXI96295.1"/>
    </source>
</evidence>
<evidence type="ECO:0008006" key="3">
    <source>
        <dbReference type="Google" id="ProtNLM"/>
    </source>
</evidence>
<comment type="caution">
    <text evidence="1">The sequence shown here is derived from an EMBL/GenBank/DDBJ whole genome shotgun (WGS) entry which is preliminary data.</text>
</comment>
<dbReference type="AlphaFoldDB" id="A0A4Q0VPN4"/>